<dbReference type="Proteomes" id="UP000770717">
    <property type="component" value="Unassembled WGS sequence"/>
</dbReference>
<comment type="caution">
    <text evidence="1">The sequence shown here is derived from an EMBL/GenBank/DDBJ whole genome shotgun (WGS) entry which is preliminary data.</text>
</comment>
<organism evidence="1 2">
    <name type="scientific">Eleutherodactylus coqui</name>
    <name type="common">Puerto Rican coqui</name>
    <dbReference type="NCBI Taxonomy" id="57060"/>
    <lineage>
        <taxon>Eukaryota</taxon>
        <taxon>Metazoa</taxon>
        <taxon>Chordata</taxon>
        <taxon>Craniata</taxon>
        <taxon>Vertebrata</taxon>
        <taxon>Euteleostomi</taxon>
        <taxon>Amphibia</taxon>
        <taxon>Batrachia</taxon>
        <taxon>Anura</taxon>
        <taxon>Neobatrachia</taxon>
        <taxon>Hyloidea</taxon>
        <taxon>Eleutherodactylidae</taxon>
        <taxon>Eleutherodactylinae</taxon>
        <taxon>Eleutherodactylus</taxon>
        <taxon>Eleutherodactylus</taxon>
    </lineage>
</organism>
<evidence type="ECO:0000313" key="2">
    <source>
        <dbReference type="Proteomes" id="UP000770717"/>
    </source>
</evidence>
<reference evidence="1" key="1">
    <citation type="thesis" date="2020" institute="ProQuest LLC" country="789 East Eisenhower Parkway, Ann Arbor, MI, USA">
        <title>Comparative Genomics and Chromosome Evolution.</title>
        <authorList>
            <person name="Mudd A.B."/>
        </authorList>
    </citation>
    <scope>NUCLEOTIDE SEQUENCE</scope>
    <source>
        <strain evidence="1">HN-11 Male</strain>
        <tissue evidence="1">Kidney and liver</tissue>
    </source>
</reference>
<name>A0A8J6KBX4_ELECQ</name>
<keyword evidence="2" id="KW-1185">Reference proteome</keyword>
<protein>
    <submittedName>
        <fullName evidence="1">Uncharacterized protein</fullName>
    </submittedName>
</protein>
<proteinExistence type="predicted"/>
<gene>
    <name evidence="1" type="ORF">GDO78_006815</name>
</gene>
<dbReference type="EMBL" id="WNTK01000003">
    <property type="protein sequence ID" value="KAG9486636.1"/>
    <property type="molecule type" value="Genomic_DNA"/>
</dbReference>
<evidence type="ECO:0000313" key="1">
    <source>
        <dbReference type="EMBL" id="KAG9486636.1"/>
    </source>
</evidence>
<accession>A0A8J6KBX4</accession>
<sequence>MVKFSPNLTFWHRIHTNGVFHSHLHATTKICMEYNHTLDFKNLLYTYYWCRCCILVALKYNRVNPCVDLWSHPWGGKCPSLGFWLWFL</sequence>
<dbReference type="AlphaFoldDB" id="A0A8J6KBX4"/>